<organism evidence="3 4">
    <name type="scientific">Cutaneotrichosporon oleaginosum</name>
    <dbReference type="NCBI Taxonomy" id="879819"/>
    <lineage>
        <taxon>Eukaryota</taxon>
        <taxon>Fungi</taxon>
        <taxon>Dikarya</taxon>
        <taxon>Basidiomycota</taxon>
        <taxon>Agaricomycotina</taxon>
        <taxon>Tremellomycetes</taxon>
        <taxon>Trichosporonales</taxon>
        <taxon>Trichosporonaceae</taxon>
        <taxon>Cutaneotrichosporon</taxon>
    </lineage>
</organism>
<feature type="region of interest" description="Disordered" evidence="1">
    <location>
        <begin position="334"/>
        <end position="353"/>
    </location>
</feature>
<dbReference type="EMBL" id="KQ087186">
    <property type="protein sequence ID" value="KLT44565.1"/>
    <property type="molecule type" value="Genomic_DNA"/>
</dbReference>
<dbReference type="RefSeq" id="XP_018281056.1">
    <property type="nucleotide sequence ID" value="XM_018422374.1"/>
</dbReference>
<evidence type="ECO:0000313" key="4">
    <source>
        <dbReference type="Proteomes" id="UP000053611"/>
    </source>
</evidence>
<keyword evidence="2" id="KW-0812">Transmembrane</keyword>
<sequence length="383" mass="39493">MPDDPPSPPPAPEAAPVPAATEPVVPSPPPNVIAEVPAVPTPPPVVTPTESPPAPMSAPTETAPTSFPASVTSSALPPAPVAAPASIPPAYPVIPAAFVPPAVTHLKHAPRPLSTLPQQLKRLAYVVSILIGGSAILAGAWSAFLLPLLHATYSARNAVASAQKDRWRAVLDKLQGIRALGIFPLALTPEENAERDEAIAKIEAEKAEKAAAKEQEKDKQVALHGQVPESPKSSTSNIPDDLPPATKPPPIPLRADVGDLSAALKDLAANLDATATTRTSLVSTLEGYTSGLHRELFLARSGGPSTPWGPVPGASNTGRVGLGTLSANLASAGGKVAGQPEASPLGIPPARSEEWDSVRREVRAIKGLLLNRRNFSVPTTRAS</sequence>
<reference evidence="3 4" key="1">
    <citation type="submission" date="2015-03" db="EMBL/GenBank/DDBJ databases">
        <title>Genomics and transcriptomics of the oil-accumulating basidiomycete yeast T. oleaginosus allow insights into substrate utilization and the diverse evolutionary trajectories of mating systems in fungi.</title>
        <authorList>
            <consortium name="DOE Joint Genome Institute"/>
            <person name="Kourist R."/>
            <person name="Kracht O."/>
            <person name="Bracharz F."/>
            <person name="Lipzen A."/>
            <person name="Nolan M."/>
            <person name="Ohm R."/>
            <person name="Grigoriev I."/>
            <person name="Sun S."/>
            <person name="Heitman J."/>
            <person name="Bruck T."/>
            <person name="Nowrousian M."/>
        </authorList>
    </citation>
    <scope>NUCLEOTIDE SEQUENCE [LARGE SCALE GENOMIC DNA]</scope>
    <source>
        <strain evidence="3 4">IBC0246</strain>
    </source>
</reference>
<dbReference type="Proteomes" id="UP000053611">
    <property type="component" value="Unassembled WGS sequence"/>
</dbReference>
<evidence type="ECO:0000256" key="1">
    <source>
        <dbReference type="SAM" id="MobiDB-lite"/>
    </source>
</evidence>
<keyword evidence="2" id="KW-0472">Membrane</keyword>
<name>A0A0J0XU21_9TREE</name>
<feature type="compositionally biased region" description="Pro residues" evidence="1">
    <location>
        <begin position="39"/>
        <end position="56"/>
    </location>
</feature>
<dbReference type="OrthoDB" id="441517at2759"/>
<feature type="compositionally biased region" description="Pro residues" evidence="1">
    <location>
        <begin position="1"/>
        <end position="15"/>
    </location>
</feature>
<proteinExistence type="predicted"/>
<feature type="region of interest" description="Disordered" evidence="1">
    <location>
        <begin position="1"/>
        <end position="75"/>
    </location>
</feature>
<dbReference type="AlphaFoldDB" id="A0A0J0XU21"/>
<dbReference type="STRING" id="879819.A0A0J0XU21"/>
<gene>
    <name evidence="3" type="ORF">CC85DRAFT_283502</name>
</gene>
<evidence type="ECO:0000256" key="2">
    <source>
        <dbReference type="SAM" id="Phobius"/>
    </source>
</evidence>
<feature type="region of interest" description="Disordered" evidence="1">
    <location>
        <begin position="209"/>
        <end position="249"/>
    </location>
</feature>
<evidence type="ECO:0000313" key="3">
    <source>
        <dbReference type="EMBL" id="KLT44565.1"/>
    </source>
</evidence>
<keyword evidence="2" id="KW-1133">Transmembrane helix</keyword>
<feature type="transmembrane region" description="Helical" evidence="2">
    <location>
        <begin position="123"/>
        <end position="149"/>
    </location>
</feature>
<dbReference type="GeneID" id="28982977"/>
<evidence type="ECO:0008006" key="5">
    <source>
        <dbReference type="Google" id="ProtNLM"/>
    </source>
</evidence>
<feature type="compositionally biased region" description="Basic and acidic residues" evidence="1">
    <location>
        <begin position="209"/>
        <end position="221"/>
    </location>
</feature>
<protein>
    <recommendedName>
        <fullName evidence="5">Peroxin-14</fullName>
    </recommendedName>
</protein>
<keyword evidence="4" id="KW-1185">Reference proteome</keyword>
<accession>A0A0J0XU21</accession>